<reference evidence="1" key="1">
    <citation type="journal article" date="2018" name="Nat. Genet.">
        <title>Extensive intraspecific gene order and gene structural variations between Mo17 and other maize genomes.</title>
        <authorList>
            <person name="Sun S."/>
            <person name="Zhou Y."/>
            <person name="Chen J."/>
            <person name="Shi J."/>
            <person name="Zhao H."/>
            <person name="Zhao H."/>
            <person name="Song W."/>
            <person name="Zhang M."/>
            <person name="Cui Y."/>
            <person name="Dong X."/>
            <person name="Liu H."/>
            <person name="Ma X."/>
            <person name="Jiao Y."/>
            <person name="Wang B."/>
            <person name="Wei X."/>
            <person name="Stein J.C."/>
            <person name="Glaubitz J.C."/>
            <person name="Lu F."/>
            <person name="Yu G."/>
            <person name="Liang C."/>
            <person name="Fengler K."/>
            <person name="Li B."/>
            <person name="Rafalski A."/>
            <person name="Schnable P.S."/>
            <person name="Ware D.H."/>
            <person name="Buckler E.S."/>
            <person name="Lai J."/>
        </authorList>
    </citation>
    <scope>NUCLEOTIDE SEQUENCE [LARGE SCALE GENOMIC DNA]</scope>
    <source>
        <tissue evidence="1">Seedling</tissue>
    </source>
</reference>
<dbReference type="EMBL" id="NCVQ01000002">
    <property type="protein sequence ID" value="PWZ46557.1"/>
    <property type="molecule type" value="Genomic_DNA"/>
</dbReference>
<dbReference type="AlphaFoldDB" id="A0A3L6GDE6"/>
<comment type="caution">
    <text evidence="1">The sequence shown here is derived from an EMBL/GenBank/DDBJ whole genome shotgun (WGS) entry which is preliminary data.</text>
</comment>
<organism evidence="1">
    <name type="scientific">Zea mays</name>
    <name type="common">Maize</name>
    <dbReference type="NCBI Taxonomy" id="4577"/>
    <lineage>
        <taxon>Eukaryota</taxon>
        <taxon>Viridiplantae</taxon>
        <taxon>Streptophyta</taxon>
        <taxon>Embryophyta</taxon>
        <taxon>Tracheophyta</taxon>
        <taxon>Spermatophyta</taxon>
        <taxon>Magnoliopsida</taxon>
        <taxon>Liliopsida</taxon>
        <taxon>Poales</taxon>
        <taxon>Poaceae</taxon>
        <taxon>PACMAD clade</taxon>
        <taxon>Panicoideae</taxon>
        <taxon>Andropogonodae</taxon>
        <taxon>Andropogoneae</taxon>
        <taxon>Tripsacinae</taxon>
        <taxon>Zea</taxon>
    </lineage>
</organism>
<protein>
    <submittedName>
        <fullName evidence="1">Uncharacterized protein</fullName>
    </submittedName>
</protein>
<evidence type="ECO:0000313" key="1">
    <source>
        <dbReference type="EMBL" id="PWZ46557.1"/>
    </source>
</evidence>
<gene>
    <name evidence="1" type="ORF">Zm00014a_012536</name>
</gene>
<accession>A0A3L6GDE6</accession>
<name>A0A3L6GDE6_MAIZE</name>
<sequence>MVPSPSSSRPAFSDARLLQLIQPSSSLARACSLPAPSSRARVLLTLQLAWSLRASNFCSASSFSFSRPA</sequence>
<proteinExistence type="predicted"/>
<dbReference type="Proteomes" id="UP000251960">
    <property type="component" value="Chromosome 10"/>
</dbReference>